<evidence type="ECO:0000256" key="1">
    <source>
        <dbReference type="SAM" id="MobiDB-lite"/>
    </source>
</evidence>
<reference evidence="2" key="1">
    <citation type="submission" date="2022-10" db="EMBL/GenBank/DDBJ databases">
        <title>Adaptive evolution leads to modifications in subtelomeric GC content in a zoonotic Cryptosporidium species.</title>
        <authorList>
            <person name="Li J."/>
            <person name="Feng Y."/>
            <person name="Xiao L."/>
        </authorList>
    </citation>
    <scope>NUCLEOTIDE SEQUENCE</scope>
    <source>
        <strain evidence="2">33844</strain>
    </source>
</reference>
<proteinExistence type="predicted"/>
<dbReference type="AlphaFoldDB" id="A0A9D5DHY8"/>
<dbReference type="OrthoDB" id="337476at2759"/>
<dbReference type="EMBL" id="JAPCXC010000067">
    <property type="protein sequence ID" value="KAJ1606908.1"/>
    <property type="molecule type" value="Genomic_DNA"/>
</dbReference>
<feature type="compositionally biased region" description="Basic and acidic residues" evidence="1">
    <location>
        <begin position="130"/>
        <end position="140"/>
    </location>
</feature>
<sequence>EYIYVICTNSLKIYKYEEEEDEFSLLVTIKSPHDDAIFRCIICPIVSEQYSLFATISDDNTIGIWLLNKNVDIIKSLQVENTNINIPFEYSMNDARSQGFKMNESTSSGNRPIIDMDSYNEDVSNDGDNNVEKIKDKDSNEVDFDDDSSISNKERAEEQDNNDRLSIIKSGEDEEKSVDISDVNLDQVVINGNDNNEFKRVDDKIGDNTEVVFMVGSEEGEKDNDNEDEGKNVNKQEQEDNNNNNEIKDKYMMKRFEEVKISNIEVDRVDNNVGEMEIIIEENENKDEDENKNEDKEDENEKDKEDDDDDNDNDENENRNEDSENENEDDNEGENVKREISRLAMVCRMTARLRDSVGTIVSSSFVLNYENSGLLSLNVATSVISLVVLSMDGLVRIYTCQDPPLFHIWSIIEQFRCSISPLYNHLRSFSMMSNLNILGDEMYTTGLMAIGTNGGLISVYCKSTLLEEREIISKSIMEDISSWKCLFETKNTTTTSSSGVNNRLEEVMDGSIDNDVIELKWCPNYTRKYEILASSFDSFIYFYDNNKQQVDEDSIIIKINGIPWIGIWKWELYDKNYGDLTLVYILINQLDYPTTSISWDNKGTEFLACTDEGITRFVQYDNNNNNNNNNSTKIHWELDDNFVAIDSLIFNNRRKLKDDIQGIQSTMEFPLFIKFIRPV</sequence>
<dbReference type="InterPro" id="IPR036322">
    <property type="entry name" value="WD40_repeat_dom_sf"/>
</dbReference>
<feature type="region of interest" description="Disordered" evidence="1">
    <location>
        <begin position="216"/>
        <end position="249"/>
    </location>
</feature>
<dbReference type="PANTHER" id="PTHR23353">
    <property type="entry name" value="RAB-GAP/TBC-RELATED"/>
    <property type="match status" value="1"/>
</dbReference>
<evidence type="ECO:0000313" key="2">
    <source>
        <dbReference type="EMBL" id="KAJ1606908.1"/>
    </source>
</evidence>
<feature type="compositionally biased region" description="Acidic residues" evidence="1">
    <location>
        <begin position="323"/>
        <end position="333"/>
    </location>
</feature>
<accession>A0A9D5DHY8</accession>
<dbReference type="SUPFAM" id="SSF50978">
    <property type="entry name" value="WD40 repeat-like"/>
    <property type="match status" value="1"/>
</dbReference>
<dbReference type="Proteomes" id="UP001067231">
    <property type="component" value="Unassembled WGS sequence"/>
</dbReference>
<feature type="compositionally biased region" description="Acidic residues" evidence="1">
    <location>
        <begin position="304"/>
        <end position="315"/>
    </location>
</feature>
<feature type="compositionally biased region" description="Basic and acidic residues" evidence="1">
    <location>
        <begin position="293"/>
        <end position="303"/>
    </location>
</feature>
<feature type="compositionally biased region" description="Basic and acidic residues" evidence="1">
    <location>
        <begin position="152"/>
        <end position="163"/>
    </location>
</feature>
<dbReference type="Gene3D" id="2.130.10.10">
    <property type="entry name" value="YVTN repeat-like/Quinoprotein amine dehydrogenase"/>
    <property type="match status" value="1"/>
</dbReference>
<gene>
    <name evidence="2" type="ORF">OJ253_2577</name>
</gene>
<feature type="compositionally biased region" description="Acidic residues" evidence="1">
    <location>
        <begin position="218"/>
        <end position="228"/>
    </location>
</feature>
<comment type="caution">
    <text evidence="2">The sequence shown here is derived from an EMBL/GenBank/DDBJ whole genome shotgun (WGS) entry which is preliminary data.</text>
</comment>
<dbReference type="InterPro" id="IPR053019">
    <property type="entry name" value="GATA_zinc_finger"/>
</dbReference>
<feature type="compositionally biased region" description="Acidic residues" evidence="1">
    <location>
        <begin position="279"/>
        <end position="292"/>
    </location>
</feature>
<feature type="region of interest" description="Disordered" evidence="1">
    <location>
        <begin position="99"/>
        <end position="178"/>
    </location>
</feature>
<feature type="compositionally biased region" description="Basic and acidic residues" evidence="1">
    <location>
        <begin position="229"/>
        <end position="238"/>
    </location>
</feature>
<organism evidence="2">
    <name type="scientific">Cryptosporidium canis</name>
    <dbReference type="NCBI Taxonomy" id="195482"/>
    <lineage>
        <taxon>Eukaryota</taxon>
        <taxon>Sar</taxon>
        <taxon>Alveolata</taxon>
        <taxon>Apicomplexa</taxon>
        <taxon>Conoidasida</taxon>
        <taxon>Coccidia</taxon>
        <taxon>Eucoccidiorida</taxon>
        <taxon>Eimeriorina</taxon>
        <taxon>Cryptosporidiidae</taxon>
        <taxon>Cryptosporidium</taxon>
    </lineage>
</organism>
<feature type="non-terminal residue" evidence="2">
    <location>
        <position position="679"/>
    </location>
</feature>
<protein>
    <submittedName>
        <fullName evidence="2">Uncharacterized protein</fullName>
    </submittedName>
</protein>
<dbReference type="InterPro" id="IPR015943">
    <property type="entry name" value="WD40/YVTN_repeat-like_dom_sf"/>
</dbReference>
<feature type="region of interest" description="Disordered" evidence="1">
    <location>
        <begin position="279"/>
        <end position="336"/>
    </location>
</feature>
<name>A0A9D5DHY8_9CRYT</name>
<dbReference type="PANTHER" id="PTHR23353:SF23">
    <property type="entry name" value="PROTEIN HAIRLESS"/>
    <property type="match status" value="1"/>
</dbReference>